<dbReference type="InterPro" id="IPR043130">
    <property type="entry name" value="CDP-OH_PTrfase_TM_dom"/>
</dbReference>
<evidence type="ECO:0000256" key="2">
    <source>
        <dbReference type="ARBA" id="ARBA00010441"/>
    </source>
</evidence>
<gene>
    <name evidence="8" type="primary">LOC109485882</name>
</gene>
<evidence type="ECO:0000256" key="3">
    <source>
        <dbReference type="ARBA" id="ARBA00022679"/>
    </source>
</evidence>
<dbReference type="InterPro" id="IPR014472">
    <property type="entry name" value="CHOPT"/>
</dbReference>
<sequence>MATSYLTDEQIAGFDRYKYCSVDTSPLSNYVMHPFWNAVVKRLPRWLAPNLMTFMGFLLLIFNFVLLTWYDPQFRASSSQHPDDPLVPNWAWLVCGFAHFLSHTLDGCDGKQARRTGSSSPLGELFDHGLDSWATMFFPTAVYSMFGRGTEYGITVTQMYMVVWVVMIGFIMTHWEKYNTGTLFLPWGYDMSQVAMFVMYIAAFFCGQDLWRTHLPLGLRFHYLFLFSFYGGFLFISLPHTIRNLYRSTSEGTGRNLSLYEGMLPLLSPALLFLLCVVWLIMSPTDIMEQQPRLFYFMSGTVFANIACRLIIAQMSNTRCEGVNALLWPLMVIVVGVCMAPLGQWELVLLIGYTVMVTLLHIHFGVCVVQQMADHFQINVFSIPGSPDGRPL</sequence>
<feature type="transmembrane region" description="Helical" evidence="6">
    <location>
        <begin position="152"/>
        <end position="173"/>
    </location>
</feature>
<name>A0A6P5ASU5_BRABE</name>
<feature type="transmembrane region" description="Helical" evidence="6">
    <location>
        <begin position="325"/>
        <end position="342"/>
    </location>
</feature>
<comment type="similarity">
    <text evidence="2 5">Belongs to the CDP-alcohol phosphatidyltransferase class-I family.</text>
</comment>
<dbReference type="PANTHER" id="PTHR10414:SF71">
    <property type="entry name" value="FI05338P"/>
    <property type="match status" value="1"/>
</dbReference>
<evidence type="ECO:0000256" key="5">
    <source>
        <dbReference type="RuleBase" id="RU003750"/>
    </source>
</evidence>
<dbReference type="FunFam" id="1.20.120.1760:FF:000016">
    <property type="entry name" value="ethanolaminephosphotransferase 1"/>
    <property type="match status" value="1"/>
</dbReference>
<evidence type="ECO:0000256" key="6">
    <source>
        <dbReference type="SAM" id="Phobius"/>
    </source>
</evidence>
<keyword evidence="6" id="KW-0812">Transmembrane</keyword>
<dbReference type="GO" id="GO:0005794">
    <property type="term" value="C:Golgi apparatus"/>
    <property type="evidence" value="ECO:0007669"/>
    <property type="project" value="TreeGrafter"/>
</dbReference>
<dbReference type="RefSeq" id="XP_019645111.1">
    <property type="nucleotide sequence ID" value="XM_019789552.1"/>
</dbReference>
<evidence type="ECO:0000313" key="7">
    <source>
        <dbReference type="Proteomes" id="UP000515135"/>
    </source>
</evidence>
<dbReference type="KEGG" id="bbel:109485882"/>
<organism evidence="7 8">
    <name type="scientific">Branchiostoma belcheri</name>
    <name type="common">Amphioxus</name>
    <dbReference type="NCBI Taxonomy" id="7741"/>
    <lineage>
        <taxon>Eukaryota</taxon>
        <taxon>Metazoa</taxon>
        <taxon>Chordata</taxon>
        <taxon>Cephalochordata</taxon>
        <taxon>Leptocardii</taxon>
        <taxon>Amphioxiformes</taxon>
        <taxon>Branchiostomatidae</taxon>
        <taxon>Branchiostoma</taxon>
    </lineage>
</organism>
<keyword evidence="3 5" id="KW-0808">Transferase</keyword>
<dbReference type="Proteomes" id="UP000515135">
    <property type="component" value="Unplaced"/>
</dbReference>
<dbReference type="Gene3D" id="1.20.120.1760">
    <property type="match status" value="1"/>
</dbReference>
<evidence type="ECO:0000313" key="8">
    <source>
        <dbReference type="RefSeq" id="XP_019645111.1"/>
    </source>
</evidence>
<keyword evidence="7" id="KW-1185">Reference proteome</keyword>
<reference evidence="8" key="1">
    <citation type="submission" date="2025-08" db="UniProtKB">
        <authorList>
            <consortium name="RefSeq"/>
        </authorList>
    </citation>
    <scope>IDENTIFICATION</scope>
    <source>
        <tissue evidence="8">Gonad</tissue>
    </source>
</reference>
<comment type="subcellular location">
    <subcellularLocation>
        <location evidence="1">Membrane</location>
    </subcellularLocation>
</comment>
<feature type="transmembrane region" description="Helical" evidence="6">
    <location>
        <begin position="294"/>
        <end position="313"/>
    </location>
</feature>
<dbReference type="GO" id="GO:0006646">
    <property type="term" value="P:phosphatidylethanolamine biosynthetic process"/>
    <property type="evidence" value="ECO:0007669"/>
    <property type="project" value="TreeGrafter"/>
</dbReference>
<evidence type="ECO:0000256" key="4">
    <source>
        <dbReference type="ARBA" id="ARBA00023136"/>
    </source>
</evidence>
<dbReference type="Pfam" id="PF01066">
    <property type="entry name" value="CDP-OH_P_transf"/>
    <property type="match status" value="1"/>
</dbReference>
<dbReference type="OrthoDB" id="196717at2759"/>
<feature type="transmembrane region" description="Helical" evidence="6">
    <location>
        <begin position="51"/>
        <end position="70"/>
    </location>
</feature>
<feature type="transmembrane region" description="Helical" evidence="6">
    <location>
        <begin position="348"/>
        <end position="369"/>
    </location>
</feature>
<keyword evidence="4 6" id="KW-0472">Membrane</keyword>
<protein>
    <submittedName>
        <fullName evidence="8">Ethanolaminephosphotransferase 1-like isoform X1</fullName>
    </submittedName>
</protein>
<dbReference type="GeneID" id="109485882"/>
<feature type="transmembrane region" description="Helical" evidence="6">
    <location>
        <begin position="223"/>
        <end position="242"/>
    </location>
</feature>
<dbReference type="PANTHER" id="PTHR10414">
    <property type="entry name" value="ETHANOLAMINEPHOSPHOTRANSFERASE"/>
    <property type="match status" value="1"/>
</dbReference>
<dbReference type="PIRSF" id="PIRSF015665">
    <property type="entry name" value="CHOPT"/>
    <property type="match status" value="1"/>
</dbReference>
<dbReference type="GO" id="GO:0005789">
    <property type="term" value="C:endoplasmic reticulum membrane"/>
    <property type="evidence" value="ECO:0007669"/>
    <property type="project" value="TreeGrafter"/>
</dbReference>
<dbReference type="PROSITE" id="PS00379">
    <property type="entry name" value="CDP_ALCOHOL_P_TRANSF"/>
    <property type="match status" value="1"/>
</dbReference>
<feature type="transmembrane region" description="Helical" evidence="6">
    <location>
        <begin position="263"/>
        <end position="282"/>
    </location>
</feature>
<accession>A0A6P5ASU5</accession>
<keyword evidence="6" id="KW-1133">Transmembrane helix</keyword>
<dbReference type="InterPro" id="IPR000462">
    <property type="entry name" value="CDP-OH_P_trans"/>
</dbReference>
<dbReference type="AlphaFoldDB" id="A0A6P5ASU5"/>
<dbReference type="InterPro" id="IPR048254">
    <property type="entry name" value="CDP_ALCOHOL_P_TRANSF_CS"/>
</dbReference>
<evidence type="ECO:0000256" key="1">
    <source>
        <dbReference type="ARBA" id="ARBA00004370"/>
    </source>
</evidence>
<dbReference type="GO" id="GO:0004307">
    <property type="term" value="F:ethanolaminephosphotransferase activity"/>
    <property type="evidence" value="ECO:0007669"/>
    <property type="project" value="TreeGrafter"/>
</dbReference>
<proteinExistence type="inferred from homology"/>